<dbReference type="Proteomes" id="UP000327085">
    <property type="component" value="Chromosome 6"/>
</dbReference>
<name>A0A5E4G647_PRUDU</name>
<accession>A0A5E4G647</accession>
<evidence type="ECO:0000313" key="1">
    <source>
        <dbReference type="EMBL" id="VVA35196.1"/>
    </source>
</evidence>
<dbReference type="EMBL" id="CABIKO010000375">
    <property type="protein sequence ID" value="VVA35196.1"/>
    <property type="molecule type" value="Genomic_DNA"/>
</dbReference>
<sequence>MVGPVINQDASDRTRGTTDHVTYVKFEALSMQVEEVRHFLVGLGNQFCQPVVEPNRKACNPHPVIESEEESEEEFCVLAGDFSYFVGRGEA</sequence>
<organism evidence="1 2">
    <name type="scientific">Prunus dulcis</name>
    <name type="common">Almond</name>
    <name type="synonym">Amygdalus dulcis</name>
    <dbReference type="NCBI Taxonomy" id="3755"/>
    <lineage>
        <taxon>Eukaryota</taxon>
        <taxon>Viridiplantae</taxon>
        <taxon>Streptophyta</taxon>
        <taxon>Embryophyta</taxon>
        <taxon>Tracheophyta</taxon>
        <taxon>Spermatophyta</taxon>
        <taxon>Magnoliopsida</taxon>
        <taxon>eudicotyledons</taxon>
        <taxon>Gunneridae</taxon>
        <taxon>Pentapetalae</taxon>
        <taxon>rosids</taxon>
        <taxon>fabids</taxon>
        <taxon>Rosales</taxon>
        <taxon>Rosaceae</taxon>
        <taxon>Amygdaloideae</taxon>
        <taxon>Amygdaleae</taxon>
        <taxon>Prunus</taxon>
    </lineage>
</organism>
<gene>
    <name evidence="1" type="ORF">ALMOND_2B000061</name>
</gene>
<dbReference type="InParanoid" id="A0A5E4G647"/>
<dbReference type="Gramene" id="VVA35196">
    <property type="protein sequence ID" value="VVA35196"/>
    <property type="gene ID" value="Prudul26B000061"/>
</dbReference>
<dbReference type="AlphaFoldDB" id="A0A5E4G647"/>
<protein>
    <submittedName>
        <fullName evidence="1">Uncharacterized protein</fullName>
    </submittedName>
</protein>
<reference evidence="2" key="1">
    <citation type="journal article" date="2020" name="Plant J.">
        <title>Transposons played a major role in the diversification between the closely related almond and peach genomes: results from the almond genome sequence.</title>
        <authorList>
            <person name="Alioto T."/>
            <person name="Alexiou K.G."/>
            <person name="Bardil A."/>
            <person name="Barteri F."/>
            <person name="Castanera R."/>
            <person name="Cruz F."/>
            <person name="Dhingra A."/>
            <person name="Duval H."/>
            <person name="Fernandez I Marti A."/>
            <person name="Frias L."/>
            <person name="Galan B."/>
            <person name="Garcia J.L."/>
            <person name="Howad W."/>
            <person name="Gomez-Garrido J."/>
            <person name="Gut M."/>
            <person name="Julca I."/>
            <person name="Morata J."/>
            <person name="Puigdomenech P."/>
            <person name="Ribeca P."/>
            <person name="Rubio Cabetas M.J."/>
            <person name="Vlasova A."/>
            <person name="Wirthensohn M."/>
            <person name="Garcia-Mas J."/>
            <person name="Gabaldon T."/>
            <person name="Casacuberta J.M."/>
            <person name="Arus P."/>
        </authorList>
    </citation>
    <scope>NUCLEOTIDE SEQUENCE [LARGE SCALE GENOMIC DNA]</scope>
    <source>
        <strain evidence="2">cv. Texas</strain>
    </source>
</reference>
<evidence type="ECO:0000313" key="2">
    <source>
        <dbReference type="Proteomes" id="UP000327085"/>
    </source>
</evidence>
<proteinExistence type="predicted"/>